<evidence type="ECO:0000313" key="2">
    <source>
        <dbReference type="EMBL" id="KOB74546.1"/>
    </source>
</evidence>
<organism evidence="2 3">
    <name type="scientific">Operophtera brumata</name>
    <name type="common">Winter moth</name>
    <name type="synonym">Phalaena brumata</name>
    <dbReference type="NCBI Taxonomy" id="104452"/>
    <lineage>
        <taxon>Eukaryota</taxon>
        <taxon>Metazoa</taxon>
        <taxon>Ecdysozoa</taxon>
        <taxon>Arthropoda</taxon>
        <taxon>Hexapoda</taxon>
        <taxon>Insecta</taxon>
        <taxon>Pterygota</taxon>
        <taxon>Neoptera</taxon>
        <taxon>Endopterygota</taxon>
        <taxon>Lepidoptera</taxon>
        <taxon>Glossata</taxon>
        <taxon>Ditrysia</taxon>
        <taxon>Geometroidea</taxon>
        <taxon>Geometridae</taxon>
        <taxon>Larentiinae</taxon>
        <taxon>Operophtera</taxon>
    </lineage>
</organism>
<reference evidence="2 3" key="1">
    <citation type="journal article" date="2015" name="Genome Biol. Evol.">
        <title>The genome of winter moth (Operophtera brumata) provides a genomic perspective on sexual dimorphism and phenology.</title>
        <authorList>
            <person name="Derks M.F."/>
            <person name="Smit S."/>
            <person name="Salis L."/>
            <person name="Schijlen E."/>
            <person name="Bossers A."/>
            <person name="Mateman C."/>
            <person name="Pijl A.S."/>
            <person name="de Ridder D."/>
            <person name="Groenen M.A."/>
            <person name="Visser M.E."/>
            <person name="Megens H.J."/>
        </authorList>
    </citation>
    <scope>NUCLEOTIDE SEQUENCE [LARGE SCALE GENOMIC DNA]</scope>
    <source>
        <strain evidence="2">WM2013NL</strain>
        <tissue evidence="2">Head and thorax</tissue>
    </source>
</reference>
<accession>A0A0L7LH66</accession>
<feature type="compositionally biased region" description="Basic and acidic residues" evidence="1">
    <location>
        <begin position="145"/>
        <end position="176"/>
    </location>
</feature>
<dbReference type="AlphaFoldDB" id="A0A0L7LH66"/>
<feature type="compositionally biased region" description="Basic and acidic residues" evidence="1">
    <location>
        <begin position="104"/>
        <end position="118"/>
    </location>
</feature>
<dbReference type="EMBL" id="JTDY01001205">
    <property type="protein sequence ID" value="KOB74546.1"/>
    <property type="molecule type" value="Genomic_DNA"/>
</dbReference>
<proteinExistence type="predicted"/>
<feature type="region of interest" description="Disordered" evidence="1">
    <location>
        <begin position="38"/>
        <end position="176"/>
    </location>
</feature>
<protein>
    <submittedName>
        <fullName evidence="2">Uncharacterized protein</fullName>
    </submittedName>
</protein>
<gene>
    <name evidence="2" type="ORF">OBRU01_09079</name>
</gene>
<feature type="region of interest" description="Disordered" evidence="1">
    <location>
        <begin position="1"/>
        <end position="22"/>
    </location>
</feature>
<evidence type="ECO:0000313" key="3">
    <source>
        <dbReference type="Proteomes" id="UP000037510"/>
    </source>
</evidence>
<name>A0A0L7LH66_OPEBR</name>
<dbReference type="Proteomes" id="UP000037510">
    <property type="component" value="Unassembled WGS sequence"/>
</dbReference>
<comment type="caution">
    <text evidence="2">The sequence shown here is derived from an EMBL/GenBank/DDBJ whole genome shotgun (WGS) entry which is preliminary data.</text>
</comment>
<feature type="non-terminal residue" evidence="2">
    <location>
        <position position="299"/>
    </location>
</feature>
<sequence>MNQSQDEARAARIQKYKEERRQQLTAKTATLFSANVTDRRKRRECLPSDETADHLKSSSELNLATASTSVPIRTTRASRLRAAHHSDANPRKSNRSSSAQSLIDDSKIKATKIIERDKKTTRRPSNDGKSAATNDGAKSKSKHSIKLDKDKSNFKTCPKSDDDKPSTKLNSNEEKSKDIHLHVNGVEVFEEIVGDHSLEKDKIDDLFNDLVSGQSGVELKIEETELNGSHSFIKNVAVDVKIDSVVPKVEDVKGLLGAVCVRKVERFSELLSNLCSPREADVLFEDILVGNGINSQSDS</sequence>
<keyword evidence="3" id="KW-1185">Reference proteome</keyword>
<feature type="compositionally biased region" description="Polar residues" evidence="1">
    <location>
        <begin position="58"/>
        <end position="75"/>
    </location>
</feature>
<evidence type="ECO:0000256" key="1">
    <source>
        <dbReference type="SAM" id="MobiDB-lite"/>
    </source>
</evidence>